<proteinExistence type="predicted"/>
<accession>A0A8S4PZC0</accession>
<feature type="compositionally biased region" description="Polar residues" evidence="1">
    <location>
        <begin position="1"/>
        <end position="10"/>
    </location>
</feature>
<feature type="region of interest" description="Disordered" evidence="1">
    <location>
        <begin position="1"/>
        <end position="29"/>
    </location>
</feature>
<evidence type="ECO:0000313" key="3">
    <source>
        <dbReference type="Proteomes" id="UP000749559"/>
    </source>
</evidence>
<dbReference type="AlphaFoldDB" id="A0A8S4PZC0"/>
<keyword evidence="3" id="KW-1185">Reference proteome</keyword>
<dbReference type="Proteomes" id="UP000749559">
    <property type="component" value="Unassembled WGS sequence"/>
</dbReference>
<feature type="region of interest" description="Disordered" evidence="1">
    <location>
        <begin position="106"/>
        <end position="159"/>
    </location>
</feature>
<dbReference type="EMBL" id="CAIIXF020000010">
    <property type="protein sequence ID" value="CAH1796873.1"/>
    <property type="molecule type" value="Genomic_DNA"/>
</dbReference>
<organism evidence="2 3">
    <name type="scientific">Owenia fusiformis</name>
    <name type="common">Polychaete worm</name>
    <dbReference type="NCBI Taxonomy" id="6347"/>
    <lineage>
        <taxon>Eukaryota</taxon>
        <taxon>Metazoa</taxon>
        <taxon>Spiralia</taxon>
        <taxon>Lophotrochozoa</taxon>
        <taxon>Annelida</taxon>
        <taxon>Polychaeta</taxon>
        <taxon>Sedentaria</taxon>
        <taxon>Canalipalpata</taxon>
        <taxon>Sabellida</taxon>
        <taxon>Oweniida</taxon>
        <taxon>Oweniidae</taxon>
        <taxon>Owenia</taxon>
    </lineage>
</organism>
<name>A0A8S4PZC0_OWEFU</name>
<evidence type="ECO:0000313" key="2">
    <source>
        <dbReference type="EMBL" id="CAH1796873.1"/>
    </source>
</evidence>
<comment type="caution">
    <text evidence="2">The sequence shown here is derived from an EMBL/GenBank/DDBJ whole genome shotgun (WGS) entry which is preliminary data.</text>
</comment>
<evidence type="ECO:0000256" key="1">
    <source>
        <dbReference type="SAM" id="MobiDB-lite"/>
    </source>
</evidence>
<protein>
    <submittedName>
        <fullName evidence="2">Uncharacterized protein</fullName>
    </submittedName>
</protein>
<sequence>MDMESNSTTEGHGPKSPYNLRSSTQRSSQITKEKLLVLGSIRKTELQEQKAWKQLYKALPESIHPEQFKYRNEASQLELLEIVLDYIDSLAMILENNPKRMEHNVCPLPDGEPSLHQRTLTQSEEPLRHQPGKESIYVSQEPLRHQPGKKSQHDSEKTETFYSDQTQLSVQTAPSIQPYPMEEISPRIETDYPRTETDSLPGICTFLSSHSTVSAIPQCNLTTMSAIPQCSFTPLPTTGQCTQTMPAIPQCHLTKEHVIPQFNRSRLNAESDRILPRSRLNGTSENFSMYTNLVDTTLNAPNVSMDTTPNAPDEVFLMETECHDDYQSWESLTPTLTAITRKMFNTARPLKVPSSTVTTSLSQDNVCSQEVCLDSSLLIWPEGLPKGLHPMDIDYSAITDLDMDVFQVRLYVRYMIICKLQDM</sequence>
<gene>
    <name evidence="2" type="ORF">OFUS_LOCUS21236</name>
</gene>
<reference evidence="2" key="1">
    <citation type="submission" date="2022-03" db="EMBL/GenBank/DDBJ databases">
        <authorList>
            <person name="Martin C."/>
        </authorList>
    </citation>
    <scope>NUCLEOTIDE SEQUENCE</scope>
</reference>
<feature type="compositionally biased region" description="Polar residues" evidence="1">
    <location>
        <begin position="19"/>
        <end position="29"/>
    </location>
</feature>